<organism evidence="3 4">
    <name type="scientific">Ziziphus jujuba</name>
    <name type="common">Chinese jujube</name>
    <name type="synonym">Ziziphus sativa</name>
    <dbReference type="NCBI Taxonomy" id="326968"/>
    <lineage>
        <taxon>Eukaryota</taxon>
        <taxon>Viridiplantae</taxon>
        <taxon>Streptophyta</taxon>
        <taxon>Embryophyta</taxon>
        <taxon>Tracheophyta</taxon>
        <taxon>Spermatophyta</taxon>
        <taxon>Magnoliopsida</taxon>
        <taxon>eudicotyledons</taxon>
        <taxon>Gunneridae</taxon>
        <taxon>Pentapetalae</taxon>
        <taxon>rosids</taxon>
        <taxon>fabids</taxon>
        <taxon>Rosales</taxon>
        <taxon>Rhamnaceae</taxon>
        <taxon>Paliureae</taxon>
        <taxon>Ziziphus</taxon>
    </lineage>
</organism>
<protein>
    <submittedName>
        <fullName evidence="4">Uncharacterized protein LOC107404197</fullName>
    </submittedName>
</protein>
<reference evidence="4" key="1">
    <citation type="submission" date="2025-08" db="UniProtKB">
        <authorList>
            <consortium name="RefSeq"/>
        </authorList>
    </citation>
    <scope>IDENTIFICATION</scope>
    <source>
        <tissue evidence="4">Seedling</tissue>
    </source>
</reference>
<keyword evidence="2" id="KW-1133">Transmembrane helix</keyword>
<evidence type="ECO:0000313" key="4">
    <source>
        <dbReference type="RefSeq" id="XP_048325967.1"/>
    </source>
</evidence>
<proteinExistence type="predicted"/>
<evidence type="ECO:0000313" key="3">
    <source>
        <dbReference type="Proteomes" id="UP001652623"/>
    </source>
</evidence>
<evidence type="ECO:0000256" key="1">
    <source>
        <dbReference type="SAM" id="MobiDB-lite"/>
    </source>
</evidence>
<feature type="transmembrane region" description="Helical" evidence="2">
    <location>
        <begin position="37"/>
        <end position="56"/>
    </location>
</feature>
<dbReference type="Proteomes" id="UP001652623">
    <property type="component" value="Chromosome 8"/>
</dbReference>
<gene>
    <name evidence="4" type="primary">LOC107404197</name>
</gene>
<dbReference type="GeneID" id="107404197"/>
<keyword evidence="2" id="KW-0812">Transmembrane</keyword>
<sequence>MKFQNIVGAVLRLIFAAGGLILLFHGSFSKIQFEDHASLKGTCFIILSLGVGFFVYKPLECNDMFEKLRTMHFLVGAVVKLLLLGLFSMVIFFTKYPGLKLHHSEGKRSRKVYDLLGVGSFSVFALVISWERRHGGGEGFGVFEYMLELTMDASMEIPAGHEDGSGPNLWYMVGAYVYCFLLLIIRSYGNSLSNSAGQQDTLLLDQNENSLSTEQEIRSYGNSLDNSVGQQDTLLRDQNGNSSSTEQEISDLELGLRNRRRLQEENYQLISDHRNSLSNSVGQQDTLLRDQNGNSLSTEQEIRSYGNSLSNSVGQQDTLLRDQTGNSLSTEQEISNLELGLRNRRRNRRSTGIGGVVNKKSGTWS</sequence>
<dbReference type="RefSeq" id="XP_048325967.1">
    <property type="nucleotide sequence ID" value="XM_048470010.2"/>
</dbReference>
<feature type="region of interest" description="Disordered" evidence="1">
    <location>
        <begin position="288"/>
        <end position="315"/>
    </location>
</feature>
<name>A0ABM3ID93_ZIZJJ</name>
<evidence type="ECO:0000256" key="2">
    <source>
        <dbReference type="SAM" id="Phobius"/>
    </source>
</evidence>
<keyword evidence="2" id="KW-0472">Membrane</keyword>
<feature type="region of interest" description="Disordered" evidence="1">
    <location>
        <begin position="340"/>
        <end position="365"/>
    </location>
</feature>
<keyword evidence="3" id="KW-1185">Reference proteome</keyword>
<feature type="transmembrane region" description="Helical" evidence="2">
    <location>
        <begin position="168"/>
        <end position="185"/>
    </location>
</feature>
<accession>A0ABM3ID93</accession>
<feature type="transmembrane region" description="Helical" evidence="2">
    <location>
        <begin position="71"/>
        <end position="92"/>
    </location>
</feature>
<feature type="transmembrane region" description="Helical" evidence="2">
    <location>
        <begin position="6"/>
        <end position="25"/>
    </location>
</feature>